<protein>
    <recommendedName>
        <fullName evidence="1">MobA-like NTP transferase domain-containing protein</fullName>
    </recommendedName>
</protein>
<name>A0A402DQU5_9CELL</name>
<dbReference type="InterPro" id="IPR025877">
    <property type="entry name" value="MobA-like_NTP_Trfase"/>
</dbReference>
<evidence type="ECO:0000313" key="3">
    <source>
        <dbReference type="Proteomes" id="UP000289954"/>
    </source>
</evidence>
<dbReference type="GO" id="GO:0016779">
    <property type="term" value="F:nucleotidyltransferase activity"/>
    <property type="evidence" value="ECO:0007669"/>
    <property type="project" value="UniProtKB-ARBA"/>
</dbReference>
<dbReference type="PANTHER" id="PTHR43777:SF1">
    <property type="entry name" value="MOLYBDENUM COFACTOR CYTIDYLYLTRANSFERASE"/>
    <property type="match status" value="1"/>
</dbReference>
<proteinExistence type="predicted"/>
<evidence type="ECO:0000259" key="1">
    <source>
        <dbReference type="Pfam" id="PF12804"/>
    </source>
</evidence>
<comment type="caution">
    <text evidence="2">The sequence shown here is derived from an EMBL/GenBank/DDBJ whole genome shotgun (WGS) entry which is preliminary data.</text>
</comment>
<gene>
    <name evidence="2" type="ORF">CBZ_15430</name>
</gene>
<dbReference type="SUPFAM" id="SSF53448">
    <property type="entry name" value="Nucleotide-diphospho-sugar transferases"/>
    <property type="match status" value="1"/>
</dbReference>
<keyword evidence="3" id="KW-1185">Reference proteome</keyword>
<dbReference type="InterPro" id="IPR029044">
    <property type="entry name" value="Nucleotide-diphossugar_trans"/>
</dbReference>
<organism evidence="2 3">
    <name type="scientific">Cellulomonas biazotea</name>
    <dbReference type="NCBI Taxonomy" id="1709"/>
    <lineage>
        <taxon>Bacteria</taxon>
        <taxon>Bacillati</taxon>
        <taxon>Actinomycetota</taxon>
        <taxon>Actinomycetes</taxon>
        <taxon>Micrococcales</taxon>
        <taxon>Cellulomonadaceae</taxon>
        <taxon>Cellulomonas</taxon>
    </lineage>
</organism>
<evidence type="ECO:0000313" key="2">
    <source>
        <dbReference type="EMBL" id="GCE76487.1"/>
    </source>
</evidence>
<dbReference type="Proteomes" id="UP000289954">
    <property type="component" value="Unassembled WGS sequence"/>
</dbReference>
<dbReference type="RefSeq" id="WP_246013162.1">
    <property type="nucleotide sequence ID" value="NZ_BIMR01000101.1"/>
</dbReference>
<reference evidence="2 3" key="1">
    <citation type="submission" date="2019-01" db="EMBL/GenBank/DDBJ databases">
        <title>Draft genome sequence of Cellulomonas takizawaensis strain TKZ-21.</title>
        <authorList>
            <person name="Yamamura H."/>
            <person name="Hayashi T."/>
            <person name="Hamada M."/>
            <person name="Serisawa Y."/>
            <person name="Matsuyama K."/>
            <person name="Nakagawa Y."/>
            <person name="Otoguro M."/>
            <person name="Yanagida F."/>
            <person name="Hayakawa M."/>
        </authorList>
    </citation>
    <scope>NUCLEOTIDE SEQUENCE [LARGE SCALE GENOMIC DNA]</scope>
    <source>
        <strain evidence="2 3">NBRC12680</strain>
    </source>
</reference>
<dbReference type="AlphaFoldDB" id="A0A402DQU5"/>
<dbReference type="Pfam" id="PF12804">
    <property type="entry name" value="NTP_transf_3"/>
    <property type="match status" value="1"/>
</dbReference>
<dbReference type="Gene3D" id="3.90.550.10">
    <property type="entry name" value="Spore Coat Polysaccharide Biosynthesis Protein SpsA, Chain A"/>
    <property type="match status" value="1"/>
</dbReference>
<feature type="domain" description="MobA-like NTP transferase" evidence="1">
    <location>
        <begin position="11"/>
        <end position="169"/>
    </location>
</feature>
<dbReference type="EMBL" id="BIMR01000101">
    <property type="protein sequence ID" value="GCE76487.1"/>
    <property type="molecule type" value="Genomic_DNA"/>
</dbReference>
<accession>A0A402DQU5</accession>
<sequence>MGFTVAMGLVGIVLAAGAGTRAGGPKVLRSTDGEPWVTRAVDRLRAGGCDPVVVVLGAATDAALPLLPTGAVPVVATGWADGVSASLRAGLAAAGATDAVAAVVTLVDLPGLPTDVVTRLLEAPPDERTLRRVVVDGVPSHPVVLGRRHWVPLAEAVSGDTGAGPYLRDRGAQPVECGDLWDGADADRP</sequence>
<dbReference type="PANTHER" id="PTHR43777">
    <property type="entry name" value="MOLYBDENUM COFACTOR CYTIDYLYLTRANSFERASE"/>
    <property type="match status" value="1"/>
</dbReference>